<dbReference type="Pfam" id="PF13370">
    <property type="entry name" value="Fer4_13"/>
    <property type="match status" value="1"/>
</dbReference>
<feature type="domain" description="4Fe-4S ferredoxin-type" evidence="7">
    <location>
        <begin position="2"/>
        <end position="30"/>
    </location>
</feature>
<dbReference type="SUPFAM" id="SSF54862">
    <property type="entry name" value="4Fe-4S ferredoxins"/>
    <property type="match status" value="1"/>
</dbReference>
<dbReference type="InterPro" id="IPR001080">
    <property type="entry name" value="3Fe4S_ferredoxin"/>
</dbReference>
<dbReference type="EMBL" id="PCRK01000087">
    <property type="protein sequence ID" value="PIP19305.1"/>
    <property type="molecule type" value="Genomic_DNA"/>
</dbReference>
<dbReference type="Proteomes" id="UP000231292">
    <property type="component" value="Unassembled WGS sequence"/>
</dbReference>
<evidence type="ECO:0000256" key="3">
    <source>
        <dbReference type="ARBA" id="ARBA00022982"/>
    </source>
</evidence>
<dbReference type="Gene3D" id="3.30.70.20">
    <property type="match status" value="1"/>
</dbReference>
<evidence type="ECO:0000256" key="1">
    <source>
        <dbReference type="ARBA" id="ARBA00022448"/>
    </source>
</evidence>
<evidence type="ECO:0000256" key="6">
    <source>
        <dbReference type="RuleBase" id="RU368020"/>
    </source>
</evidence>
<dbReference type="InterPro" id="IPR017896">
    <property type="entry name" value="4Fe4S_Fe-S-bd"/>
</dbReference>
<dbReference type="GO" id="GO:0051536">
    <property type="term" value="F:iron-sulfur cluster binding"/>
    <property type="evidence" value="ECO:0007669"/>
    <property type="project" value="UniProtKB-KW"/>
</dbReference>
<keyword evidence="1 6" id="KW-0813">Transport</keyword>
<evidence type="ECO:0000256" key="4">
    <source>
        <dbReference type="ARBA" id="ARBA00023004"/>
    </source>
</evidence>
<evidence type="ECO:0000313" key="8">
    <source>
        <dbReference type="EMBL" id="PIP19305.1"/>
    </source>
</evidence>
<organism evidence="8 9">
    <name type="scientific">Candidatus Sherwoodlollariibacterium unditelluris</name>
    <dbReference type="NCBI Taxonomy" id="1974757"/>
    <lineage>
        <taxon>Bacteria</taxon>
        <taxon>Pseudomonadati</taxon>
        <taxon>Candidatus Omnitrophota</taxon>
        <taxon>Candidatus Sherwoodlollariibacterium</taxon>
    </lineage>
</organism>
<dbReference type="InterPro" id="IPR051269">
    <property type="entry name" value="Fe-S_cluster_ET"/>
</dbReference>
<dbReference type="PROSITE" id="PS51379">
    <property type="entry name" value="4FE4S_FER_2"/>
    <property type="match status" value="1"/>
</dbReference>
<proteinExistence type="predicted"/>
<comment type="caution">
    <text evidence="8">The sequence shown here is derived from an EMBL/GenBank/DDBJ whole genome shotgun (WGS) entry which is preliminary data.</text>
</comment>
<dbReference type="PROSITE" id="PS00198">
    <property type="entry name" value="4FE4S_FER_1"/>
    <property type="match status" value="1"/>
</dbReference>
<keyword evidence="3 6" id="KW-0249">Electron transport</keyword>
<comment type="function">
    <text evidence="6">Ferredoxins are iron-sulfur proteins that transfer electrons in a wide variety of metabolic reactions.</text>
</comment>
<keyword evidence="2 6" id="KW-0479">Metal-binding</keyword>
<sequence>MAKVSVDASTCVGCGLCEQSCPEVFEVQGDGVAHVKSQVCSSCNLQEVADACPTNAIKVA</sequence>
<reference evidence="8 9" key="1">
    <citation type="submission" date="2017-09" db="EMBL/GenBank/DDBJ databases">
        <title>Depth-based differentiation of microbial function through sediment-hosted aquifers and enrichment of novel symbionts in the deep terrestrial subsurface.</title>
        <authorList>
            <person name="Probst A.J."/>
            <person name="Ladd B."/>
            <person name="Jarett J.K."/>
            <person name="Geller-Mcgrath D.E."/>
            <person name="Sieber C.M."/>
            <person name="Emerson J.B."/>
            <person name="Anantharaman K."/>
            <person name="Thomas B.C."/>
            <person name="Malmstrom R."/>
            <person name="Stieglmeier M."/>
            <person name="Klingl A."/>
            <person name="Woyke T."/>
            <person name="Ryan C.M."/>
            <person name="Banfield J.F."/>
        </authorList>
    </citation>
    <scope>NUCLEOTIDE SEQUENCE [LARGE SCALE GENOMIC DNA]</scope>
    <source>
        <strain evidence="8">CG23_combo_of_CG06-09_8_20_14_all_41_10</strain>
    </source>
</reference>
<name>A0A2G9YJ98_9BACT</name>
<evidence type="ECO:0000313" key="9">
    <source>
        <dbReference type="Proteomes" id="UP000231292"/>
    </source>
</evidence>
<evidence type="ECO:0000256" key="5">
    <source>
        <dbReference type="ARBA" id="ARBA00023014"/>
    </source>
</evidence>
<gene>
    <name evidence="8" type="ORF">COX41_03570</name>
</gene>
<dbReference type="PANTHER" id="PTHR36923:SF3">
    <property type="entry name" value="FERREDOXIN"/>
    <property type="match status" value="1"/>
</dbReference>
<dbReference type="GO" id="GO:0005506">
    <property type="term" value="F:iron ion binding"/>
    <property type="evidence" value="ECO:0007669"/>
    <property type="project" value="UniProtKB-UniRule"/>
</dbReference>
<keyword evidence="5 6" id="KW-0411">Iron-sulfur</keyword>
<keyword evidence="4 6" id="KW-0408">Iron</keyword>
<dbReference type="PRINTS" id="PR00352">
    <property type="entry name" value="3FE4SFRDOXIN"/>
</dbReference>
<accession>A0A2G9YJ98</accession>
<dbReference type="PANTHER" id="PTHR36923">
    <property type="entry name" value="FERREDOXIN"/>
    <property type="match status" value="1"/>
</dbReference>
<evidence type="ECO:0000259" key="7">
    <source>
        <dbReference type="PROSITE" id="PS51379"/>
    </source>
</evidence>
<evidence type="ECO:0000256" key="2">
    <source>
        <dbReference type="ARBA" id="ARBA00022723"/>
    </source>
</evidence>
<protein>
    <recommendedName>
        <fullName evidence="6">Ferredoxin</fullName>
    </recommendedName>
</protein>
<dbReference type="AlphaFoldDB" id="A0A2G9YJ98"/>
<dbReference type="GO" id="GO:0009055">
    <property type="term" value="F:electron transfer activity"/>
    <property type="evidence" value="ECO:0007669"/>
    <property type="project" value="UniProtKB-UniRule"/>
</dbReference>
<dbReference type="InterPro" id="IPR017900">
    <property type="entry name" value="4Fe4S_Fe_S_CS"/>
</dbReference>